<organism evidence="1 2">
    <name type="scientific">Nannocystis bainbridge</name>
    <dbReference type="NCBI Taxonomy" id="2995303"/>
    <lineage>
        <taxon>Bacteria</taxon>
        <taxon>Pseudomonadati</taxon>
        <taxon>Myxococcota</taxon>
        <taxon>Polyangia</taxon>
        <taxon>Nannocystales</taxon>
        <taxon>Nannocystaceae</taxon>
        <taxon>Nannocystis</taxon>
    </lineage>
</organism>
<evidence type="ECO:0000313" key="1">
    <source>
        <dbReference type="EMBL" id="MDC0723565.1"/>
    </source>
</evidence>
<dbReference type="RefSeq" id="WP_272092109.1">
    <property type="nucleotide sequence ID" value="NZ_JAQNDL010000005.1"/>
</dbReference>
<gene>
    <name evidence="1" type="ORF">POL25_42175</name>
</gene>
<dbReference type="Proteomes" id="UP001221686">
    <property type="component" value="Unassembled WGS sequence"/>
</dbReference>
<keyword evidence="2" id="KW-1185">Reference proteome</keyword>
<name>A0ABT5ECG4_9BACT</name>
<protein>
    <submittedName>
        <fullName evidence="1">Uncharacterized protein</fullName>
    </submittedName>
</protein>
<comment type="caution">
    <text evidence="1">The sequence shown here is derived from an EMBL/GenBank/DDBJ whole genome shotgun (WGS) entry which is preliminary data.</text>
</comment>
<sequence>MPATFQKHCDIYQGYNFKKDVQTPVGFLTELKIGDVTLKADQTCKDPMAPETDLAVVTVLSGVLWELGVTDGLYFSGQISVFNKQQIKQLAYKDLSKVDVSYNFSIYEYDPLEKKYFKCLLPTDKALDGLLEKRGGDLNIDTSDDASTEVQSPENYAFQIGVKPQPLAQTITVATSFSVKIVKAWGLKVEK</sequence>
<reference evidence="1 2" key="1">
    <citation type="submission" date="2022-11" db="EMBL/GenBank/DDBJ databases">
        <title>Minimal conservation of predation-associated metabolite biosynthetic gene clusters underscores biosynthetic potential of Myxococcota including descriptions for ten novel species: Archangium lansinium sp. nov., Myxococcus landrumus sp. nov., Nannocystis bai.</title>
        <authorList>
            <person name="Ahearne A."/>
            <person name="Stevens C."/>
            <person name="Dowd S."/>
        </authorList>
    </citation>
    <scope>NUCLEOTIDE SEQUENCE [LARGE SCALE GENOMIC DNA]</scope>
    <source>
        <strain evidence="1 2">BB15-2</strain>
    </source>
</reference>
<dbReference type="EMBL" id="JAQNDL010000005">
    <property type="protein sequence ID" value="MDC0723565.1"/>
    <property type="molecule type" value="Genomic_DNA"/>
</dbReference>
<proteinExistence type="predicted"/>
<accession>A0ABT5ECG4</accession>
<evidence type="ECO:0000313" key="2">
    <source>
        <dbReference type="Proteomes" id="UP001221686"/>
    </source>
</evidence>